<feature type="binding site" evidence="8">
    <location>
        <position position="184"/>
    </location>
    <ligand>
        <name>NAD(+)</name>
        <dbReference type="ChEBI" id="CHEBI:57540"/>
    </ligand>
</feature>
<keyword evidence="6" id="KW-0028">Amino-acid biosynthesis</keyword>
<evidence type="ECO:0000256" key="1">
    <source>
        <dbReference type="ARBA" id="ARBA00004940"/>
    </source>
</evidence>
<feature type="binding site" evidence="9">
    <location>
        <position position="255"/>
    </location>
    <ligand>
        <name>substrate</name>
    </ligand>
</feature>
<feature type="binding site" evidence="10">
    <location>
        <position position="354"/>
    </location>
    <ligand>
        <name>Zn(2+)</name>
        <dbReference type="ChEBI" id="CHEBI:29105"/>
    </ligand>
</feature>
<feature type="binding site" evidence="10">
    <location>
        <position position="252"/>
    </location>
    <ligand>
        <name>Zn(2+)</name>
        <dbReference type="ChEBI" id="CHEBI:29105"/>
    </ligand>
</feature>
<evidence type="ECO:0000256" key="7">
    <source>
        <dbReference type="PIRSR" id="PIRSR000099-1"/>
    </source>
</evidence>
<dbReference type="InterPro" id="IPR022695">
    <property type="entry name" value="Histidinol_DH_monofunct"/>
</dbReference>
<dbReference type="PANTHER" id="PTHR21256">
    <property type="entry name" value="HISTIDINOL DEHYDROGENASE HDH"/>
    <property type="match status" value="1"/>
</dbReference>
<feature type="active site" description="Proton acceptor" evidence="7">
    <location>
        <position position="321"/>
    </location>
</feature>
<dbReference type="Gene3D" id="1.20.5.1300">
    <property type="match status" value="1"/>
</dbReference>
<comment type="catalytic activity">
    <reaction evidence="6">
        <text>L-histidinol + 2 NAD(+) + H2O = L-histidine + 2 NADH + 3 H(+)</text>
        <dbReference type="Rhea" id="RHEA:20641"/>
        <dbReference type="ChEBI" id="CHEBI:15377"/>
        <dbReference type="ChEBI" id="CHEBI:15378"/>
        <dbReference type="ChEBI" id="CHEBI:57540"/>
        <dbReference type="ChEBI" id="CHEBI:57595"/>
        <dbReference type="ChEBI" id="CHEBI:57699"/>
        <dbReference type="ChEBI" id="CHEBI:57945"/>
        <dbReference type="EC" id="1.1.1.23"/>
    </reaction>
</comment>
<proteinExistence type="inferred from homology"/>
<keyword evidence="13" id="KW-1185">Reference proteome</keyword>
<evidence type="ECO:0000256" key="3">
    <source>
        <dbReference type="ARBA" id="ARBA00022723"/>
    </source>
</evidence>
<dbReference type="InterPro" id="IPR001692">
    <property type="entry name" value="Histidinol_DH_CS"/>
</dbReference>
<dbReference type="PIRSF" id="PIRSF000099">
    <property type="entry name" value="Histidinol_dh"/>
    <property type="match status" value="1"/>
</dbReference>
<dbReference type="GO" id="GO:0051287">
    <property type="term" value="F:NAD binding"/>
    <property type="evidence" value="ECO:0007669"/>
    <property type="project" value="InterPro"/>
</dbReference>
<feature type="binding site" evidence="8">
    <location>
        <position position="207"/>
    </location>
    <ligand>
        <name>NAD(+)</name>
        <dbReference type="ChEBI" id="CHEBI:57540"/>
    </ligand>
</feature>
<keyword evidence="3 10" id="KW-0479">Metal-binding</keyword>
<comment type="pathway">
    <text evidence="1 6">Amino-acid biosynthesis; L-histidine biosynthesis; L-histidine from 5-phospho-alpha-D-ribose 1-diphosphate: step 9/9.</text>
</comment>
<feature type="binding site" evidence="9">
    <location>
        <position position="321"/>
    </location>
    <ligand>
        <name>substrate</name>
    </ligand>
</feature>
<feature type="binding site" evidence="9">
    <location>
        <position position="414"/>
    </location>
    <ligand>
        <name>substrate</name>
    </ligand>
</feature>
<sequence>MTIRYLKCRSQTPNQSTSSQVDVSTVVKEVIDNVRANGDVAVRKYSEKFDNWSPVSFKLSPSDIDAAIAACPQQTIDDIKEVQKNVRAFAQAQRDSIRDFEYEIQPGVYLGQKNLPINRVGAYIPGGRYPLLASAHMTILTAKVAGVPHVVGCTPPIGGQIPHATVAAMHLAGADEIHLLGGVQAIAAMAVGTETIPKVDFIAGPGNAFVAEGKRQLFGEVGIDLFAGPTEILIVADETADPFTVATDILSQAEHGPDSPAVIITTSERVGQAAIDIIHQLLPNLPTGELAGTSWDRFGEAIVVDSMEEAWQLADAYASEHVQILTKRPREALEKMTAYGALFLGEKTCVSYGDKVIGTNHVLPTKQAARYTGGLWVGKYLRTVTYQEVTSCTASGELGRLCGRAARAEKFEGHARSGDLRAQKYLGDRFAWIPSSDSAHL</sequence>
<dbReference type="CDD" id="cd06572">
    <property type="entry name" value="Histidinol_dh"/>
    <property type="match status" value="1"/>
</dbReference>
<evidence type="ECO:0000256" key="4">
    <source>
        <dbReference type="ARBA" id="ARBA00022833"/>
    </source>
</evidence>
<feature type="binding site" evidence="9">
    <location>
        <position position="252"/>
    </location>
    <ligand>
        <name>substrate</name>
    </ligand>
</feature>
<name>A0A1R3RFM2_ASPC5</name>
<comment type="function">
    <text evidence="6">Catalyzes the sequential NAD-dependent oxidations of L-histidinol to L-histidinaldehyde and then to L-histidine.</text>
</comment>
<dbReference type="Pfam" id="PF00815">
    <property type="entry name" value="Histidinol_dh"/>
    <property type="match status" value="1"/>
</dbReference>
<keyword evidence="5 6" id="KW-0560">Oxidoreductase</keyword>
<feature type="binding site" evidence="8">
    <location>
        <position position="123"/>
    </location>
    <ligand>
        <name>NAD(+)</name>
        <dbReference type="ChEBI" id="CHEBI:57540"/>
    </ligand>
</feature>
<gene>
    <name evidence="12" type="ORF">ASPCADRAFT_151862</name>
</gene>
<organism evidence="12 13">
    <name type="scientific">Aspergillus carbonarius (strain ITEM 5010)</name>
    <dbReference type="NCBI Taxonomy" id="602072"/>
    <lineage>
        <taxon>Eukaryota</taxon>
        <taxon>Fungi</taxon>
        <taxon>Dikarya</taxon>
        <taxon>Ascomycota</taxon>
        <taxon>Pezizomycotina</taxon>
        <taxon>Eurotiomycetes</taxon>
        <taxon>Eurotiomycetidae</taxon>
        <taxon>Eurotiales</taxon>
        <taxon>Aspergillaceae</taxon>
        <taxon>Aspergillus</taxon>
        <taxon>Aspergillus subgen. Circumdati</taxon>
    </lineage>
</organism>
<dbReference type="InterPro" id="IPR012131">
    <property type="entry name" value="Hstdl_DH"/>
</dbReference>
<dbReference type="GO" id="GO:0005829">
    <property type="term" value="C:cytosol"/>
    <property type="evidence" value="ECO:0007669"/>
    <property type="project" value="TreeGrafter"/>
</dbReference>
<comment type="similarity">
    <text evidence="2 6 11">Belongs to the histidinol dehydrogenase family.</text>
</comment>
<evidence type="ECO:0000313" key="13">
    <source>
        <dbReference type="Proteomes" id="UP000188318"/>
    </source>
</evidence>
<keyword evidence="6" id="KW-0368">Histidine biosynthesis</keyword>
<feature type="binding site" evidence="9">
    <location>
        <position position="409"/>
    </location>
    <ligand>
        <name>substrate</name>
    </ligand>
</feature>
<dbReference type="UniPathway" id="UPA00031">
    <property type="reaction ID" value="UER00014"/>
</dbReference>
<feature type="active site" description="Proton acceptor" evidence="7">
    <location>
        <position position="320"/>
    </location>
</feature>
<dbReference type="SUPFAM" id="SSF53720">
    <property type="entry name" value="ALDH-like"/>
    <property type="match status" value="1"/>
</dbReference>
<dbReference type="PROSITE" id="PS00611">
    <property type="entry name" value="HISOL_DEHYDROGENASE"/>
    <property type="match status" value="1"/>
</dbReference>
<dbReference type="InterPro" id="IPR016161">
    <property type="entry name" value="Ald_DH/histidinol_DH"/>
</dbReference>
<dbReference type="GO" id="GO:0004399">
    <property type="term" value="F:histidinol dehydrogenase activity"/>
    <property type="evidence" value="ECO:0007669"/>
    <property type="project" value="UniProtKB-UniRule"/>
</dbReference>
<dbReference type="GO" id="GO:0000105">
    <property type="term" value="P:L-histidine biosynthetic process"/>
    <property type="evidence" value="ECO:0007669"/>
    <property type="project" value="UniProtKB-UniRule"/>
</dbReference>
<evidence type="ECO:0000256" key="8">
    <source>
        <dbReference type="PIRSR" id="PIRSR000099-2"/>
    </source>
</evidence>
<dbReference type="PRINTS" id="PR00083">
    <property type="entry name" value="HOLDHDRGNASE"/>
</dbReference>
<feature type="binding site" evidence="10">
    <location>
        <position position="414"/>
    </location>
    <ligand>
        <name>Zn(2+)</name>
        <dbReference type="ChEBI" id="CHEBI:29105"/>
    </ligand>
</feature>
<comment type="cofactor">
    <cofactor evidence="10">
        <name>Zn(2+)</name>
        <dbReference type="ChEBI" id="CHEBI:29105"/>
    </cofactor>
    <text evidence="10">Binds 1 zinc ion per subunit.</text>
</comment>
<evidence type="ECO:0000256" key="9">
    <source>
        <dbReference type="PIRSR" id="PIRSR000099-3"/>
    </source>
</evidence>
<evidence type="ECO:0000256" key="2">
    <source>
        <dbReference type="ARBA" id="ARBA00010178"/>
    </source>
</evidence>
<dbReference type="Gene3D" id="3.40.50.1980">
    <property type="entry name" value="Nitrogenase molybdenum iron protein domain"/>
    <property type="match status" value="2"/>
</dbReference>
<dbReference type="GO" id="GO:0046872">
    <property type="term" value="F:metal ion binding"/>
    <property type="evidence" value="ECO:0007669"/>
    <property type="project" value="UniProtKB-KW"/>
</dbReference>
<dbReference type="AlphaFoldDB" id="A0A1R3RFM2"/>
<keyword evidence="6 8" id="KW-0520">NAD</keyword>
<evidence type="ECO:0000313" key="12">
    <source>
        <dbReference type="EMBL" id="OOF93278.1"/>
    </source>
</evidence>
<dbReference type="PANTHER" id="PTHR21256:SF14">
    <property type="entry name" value="HISTIDINOL DEHYDROGENASE"/>
    <property type="match status" value="1"/>
</dbReference>
<feature type="binding site" evidence="9">
    <location>
        <position position="354"/>
    </location>
    <ligand>
        <name>substrate</name>
    </ligand>
</feature>
<feature type="binding site" evidence="10">
    <location>
        <position position="255"/>
    </location>
    <ligand>
        <name>Zn(2+)</name>
        <dbReference type="ChEBI" id="CHEBI:29105"/>
    </ligand>
</feature>
<keyword evidence="4 10" id="KW-0862">Zinc</keyword>
<feature type="binding site" evidence="9">
    <location>
        <position position="230"/>
    </location>
    <ligand>
        <name>substrate</name>
    </ligand>
</feature>
<evidence type="ECO:0000256" key="6">
    <source>
        <dbReference type="PIRNR" id="PIRNR000099"/>
    </source>
</evidence>
<dbReference type="EMBL" id="KV907505">
    <property type="protein sequence ID" value="OOF93278.1"/>
    <property type="molecule type" value="Genomic_DNA"/>
</dbReference>
<evidence type="ECO:0000256" key="10">
    <source>
        <dbReference type="PIRSR" id="PIRSR000099-4"/>
    </source>
</evidence>
<evidence type="ECO:0000256" key="5">
    <source>
        <dbReference type="ARBA" id="ARBA00023002"/>
    </source>
</evidence>
<protein>
    <recommendedName>
        <fullName evidence="6">Histidinol dehydrogenase</fullName>
        <shortName evidence="6">HDH</shortName>
        <ecNumber evidence="6">1.1.1.23</ecNumber>
    </recommendedName>
</protein>
<dbReference type="FunFam" id="3.40.50.1980:FF:000026">
    <property type="entry name" value="Histidinol dehydrogenase"/>
    <property type="match status" value="1"/>
</dbReference>
<dbReference type="EC" id="1.1.1.23" evidence="6"/>
<evidence type="ECO:0000256" key="11">
    <source>
        <dbReference type="RuleBase" id="RU004175"/>
    </source>
</evidence>
<dbReference type="NCBIfam" id="TIGR00069">
    <property type="entry name" value="hisD"/>
    <property type="match status" value="1"/>
</dbReference>
<reference evidence="13" key="1">
    <citation type="journal article" date="2017" name="Genome Biol.">
        <title>Comparative genomics reveals high biological diversity and specific adaptations in the industrially and medically important fungal genus Aspergillus.</title>
        <authorList>
            <person name="de Vries R.P."/>
            <person name="Riley R."/>
            <person name="Wiebenga A."/>
            <person name="Aguilar-Osorio G."/>
            <person name="Amillis S."/>
            <person name="Uchima C.A."/>
            <person name="Anderluh G."/>
            <person name="Asadollahi M."/>
            <person name="Askin M."/>
            <person name="Barry K."/>
            <person name="Battaglia E."/>
            <person name="Bayram O."/>
            <person name="Benocci T."/>
            <person name="Braus-Stromeyer S.A."/>
            <person name="Caldana C."/>
            <person name="Canovas D."/>
            <person name="Cerqueira G.C."/>
            <person name="Chen F."/>
            <person name="Chen W."/>
            <person name="Choi C."/>
            <person name="Clum A."/>
            <person name="Dos Santos R.A."/>
            <person name="Damasio A.R."/>
            <person name="Diallinas G."/>
            <person name="Emri T."/>
            <person name="Fekete E."/>
            <person name="Flipphi M."/>
            <person name="Freyberg S."/>
            <person name="Gallo A."/>
            <person name="Gournas C."/>
            <person name="Habgood R."/>
            <person name="Hainaut M."/>
            <person name="Harispe M.L."/>
            <person name="Henrissat B."/>
            <person name="Hilden K.S."/>
            <person name="Hope R."/>
            <person name="Hossain A."/>
            <person name="Karabika E."/>
            <person name="Karaffa L."/>
            <person name="Karanyi Z."/>
            <person name="Krasevec N."/>
            <person name="Kuo A."/>
            <person name="Kusch H."/>
            <person name="LaButti K."/>
            <person name="Lagendijk E.L."/>
            <person name="Lapidus A."/>
            <person name="Levasseur A."/>
            <person name="Lindquist E."/>
            <person name="Lipzen A."/>
            <person name="Logrieco A.F."/>
            <person name="MacCabe A."/>
            <person name="Maekelae M.R."/>
            <person name="Malavazi I."/>
            <person name="Melin P."/>
            <person name="Meyer V."/>
            <person name="Mielnichuk N."/>
            <person name="Miskei M."/>
            <person name="Molnar A.P."/>
            <person name="Mule G."/>
            <person name="Ngan C.Y."/>
            <person name="Orejas M."/>
            <person name="Orosz E."/>
            <person name="Ouedraogo J.P."/>
            <person name="Overkamp K.M."/>
            <person name="Park H.-S."/>
            <person name="Perrone G."/>
            <person name="Piumi F."/>
            <person name="Punt P.J."/>
            <person name="Ram A.F."/>
            <person name="Ramon A."/>
            <person name="Rauscher S."/>
            <person name="Record E."/>
            <person name="Riano-Pachon D.M."/>
            <person name="Robert V."/>
            <person name="Roehrig J."/>
            <person name="Ruller R."/>
            <person name="Salamov A."/>
            <person name="Salih N.S."/>
            <person name="Samson R.A."/>
            <person name="Sandor E."/>
            <person name="Sanguinetti M."/>
            <person name="Schuetze T."/>
            <person name="Sepcic K."/>
            <person name="Shelest E."/>
            <person name="Sherlock G."/>
            <person name="Sophianopoulou V."/>
            <person name="Squina F.M."/>
            <person name="Sun H."/>
            <person name="Susca A."/>
            <person name="Todd R.B."/>
            <person name="Tsang A."/>
            <person name="Unkles S.E."/>
            <person name="van de Wiele N."/>
            <person name="van Rossen-Uffink D."/>
            <person name="Oliveira J.V."/>
            <person name="Vesth T.C."/>
            <person name="Visser J."/>
            <person name="Yu J.-H."/>
            <person name="Zhou M."/>
            <person name="Andersen M.R."/>
            <person name="Archer D.B."/>
            <person name="Baker S.E."/>
            <person name="Benoit I."/>
            <person name="Brakhage A.A."/>
            <person name="Braus G.H."/>
            <person name="Fischer R."/>
            <person name="Frisvad J.C."/>
            <person name="Goldman G.H."/>
            <person name="Houbraken J."/>
            <person name="Oakley B."/>
            <person name="Pocsi I."/>
            <person name="Scazzocchio C."/>
            <person name="Seiboth B."/>
            <person name="vanKuyk P.A."/>
            <person name="Wortman J."/>
            <person name="Dyer P.S."/>
            <person name="Grigoriev I.V."/>
        </authorList>
    </citation>
    <scope>NUCLEOTIDE SEQUENCE [LARGE SCALE GENOMIC DNA]</scope>
    <source>
        <strain evidence="13">ITEM 5010</strain>
    </source>
</reference>
<dbReference type="OMA" id="YIAGPNH"/>
<dbReference type="OrthoDB" id="1703565at2759"/>
<dbReference type="Proteomes" id="UP000188318">
    <property type="component" value="Unassembled WGS sequence"/>
</dbReference>
<dbReference type="STRING" id="602072.A0A1R3RFM2"/>
<dbReference type="FunFam" id="3.40.50.1980:FF:000001">
    <property type="entry name" value="Histidinol dehydrogenase"/>
    <property type="match status" value="1"/>
</dbReference>
<dbReference type="VEuPathDB" id="FungiDB:ASPCADRAFT_151862"/>
<accession>A0A1R3RFM2</accession>